<dbReference type="Proteomes" id="UP000515679">
    <property type="component" value="Chromosome"/>
</dbReference>
<reference evidence="1 2" key="1">
    <citation type="submission" date="2019-07" db="EMBL/GenBank/DDBJ databases">
        <authorList>
            <person name="Kim J.K."/>
            <person name="Cheong H.-M."/>
            <person name="Choi Y."/>
            <person name="Hwang K.J."/>
            <person name="Lee S."/>
            <person name="Choi C."/>
        </authorList>
    </citation>
    <scope>NUCLEOTIDE SEQUENCE [LARGE SCALE GENOMIC DNA]</scope>
    <source>
        <strain evidence="1 2">KS 22</strain>
    </source>
</reference>
<dbReference type="AlphaFoldDB" id="A0A7G5C0G5"/>
<dbReference type="EMBL" id="CP041969">
    <property type="protein sequence ID" value="QMV42699.1"/>
    <property type="molecule type" value="Genomic_DNA"/>
</dbReference>
<dbReference type="InterPro" id="IPR036102">
    <property type="entry name" value="OsmC/Ohrsf"/>
</dbReference>
<proteinExistence type="predicted"/>
<dbReference type="RefSeq" id="WP_182298927.1">
    <property type="nucleotide sequence ID" value="NZ_CP041969.1"/>
</dbReference>
<sequence>MTTIKLIEGNNEIYNEAGLQIIGSTAPNQSGLSPRELLEASLGLCVSISLQKIMDYDKVEFDKSSISVDVSAVKAADGTNKFEKFTVRVKLPPTLDPTYKKKLMSVVERACTIGNTLKSEAIVDTVEI</sequence>
<dbReference type="KEGG" id="cchl:FPL14_17005"/>
<evidence type="ECO:0000313" key="1">
    <source>
        <dbReference type="EMBL" id="QMV42699.1"/>
    </source>
</evidence>
<name>A0A7G5C0G5_9BACL</name>
<dbReference type="InterPro" id="IPR015946">
    <property type="entry name" value="KH_dom-like_a/b"/>
</dbReference>
<evidence type="ECO:0000313" key="2">
    <source>
        <dbReference type="Proteomes" id="UP000515679"/>
    </source>
</evidence>
<keyword evidence="2" id="KW-1185">Reference proteome</keyword>
<dbReference type="SUPFAM" id="SSF82784">
    <property type="entry name" value="OsmC-like"/>
    <property type="match status" value="1"/>
</dbReference>
<accession>A0A7G5C0G5</accession>
<dbReference type="Pfam" id="PF02566">
    <property type="entry name" value="OsmC"/>
    <property type="match status" value="1"/>
</dbReference>
<dbReference type="Gene3D" id="3.30.300.20">
    <property type="match status" value="1"/>
</dbReference>
<gene>
    <name evidence="1" type="ORF">FPL14_17005</name>
</gene>
<organism evidence="1 2">
    <name type="scientific">Cohnella cholangitidis</name>
    <dbReference type="NCBI Taxonomy" id="2598458"/>
    <lineage>
        <taxon>Bacteria</taxon>
        <taxon>Bacillati</taxon>
        <taxon>Bacillota</taxon>
        <taxon>Bacilli</taxon>
        <taxon>Bacillales</taxon>
        <taxon>Paenibacillaceae</taxon>
        <taxon>Cohnella</taxon>
    </lineage>
</organism>
<dbReference type="InterPro" id="IPR003718">
    <property type="entry name" value="OsmC/Ohr_fam"/>
</dbReference>
<protein>
    <submittedName>
        <fullName evidence="1">OsmC family protein</fullName>
    </submittedName>
</protein>